<sequence length="572" mass="66415">MSPCIIWIPNIHDLDVNESNDLSLGLLVNHLSRDCERCSTRNILVIASTHIPQKVDPALIAPNKLNTCIKLRRLLIPQQRKHFFTLSYTRGFHLEKKMFHTNGFGSITMGSNARDLVELTNEVLSISITQKKSIIDTNTIRSALHRQTWDLRSQVRSVQDHGILFYQIGRDVAQNVLLSNFPIDPISIYMKKKSCNEGDSYLYKWYFELGTSMKRLTILLYLLSCSAGSVVQDLWSLSGPDEKNGITSYGLVENDSDLVHGLLEVEGALVGSSRTEKDCSQFDNDRVTLLLRPEPRNPLDMMQKGSWSILDQRFLYETESFRDKRILYDEEDELQENDSGFLQSGTMQYQTRDRSSKEQGLFRISQFIWDPADPLFFLFKDQPPGSVFSHRELFADEEMSKGLLTSQTDPPTSIYKRWFIKNTQEKHFELLINRQRWLRTNSSLSNGSFRSNTLSESYQRKISHSLVGKRCGHERGIKWNKIDWRVVETLLSSIFSTLAPWKNILAIKEEFQSSDQKTMYGWYELPKQEFLNSKQPVQIFTTKKYWILFRIGPERRRKAGMPTGVYYIEFTR</sequence>
<accession>A0A2G2WI29</accession>
<evidence type="ECO:0000313" key="10">
    <source>
        <dbReference type="Proteomes" id="UP000224567"/>
    </source>
</evidence>
<evidence type="ECO:0000256" key="7">
    <source>
        <dbReference type="ARBA" id="ARBA00022741"/>
    </source>
</evidence>
<evidence type="ECO:0000256" key="2">
    <source>
        <dbReference type="ARBA" id="ARBA00004474"/>
    </source>
</evidence>
<dbReference type="Pfam" id="PF10705">
    <property type="entry name" value="Ycf15"/>
    <property type="match status" value="1"/>
</dbReference>
<name>A0A2G2WI29_CAPBA</name>
<keyword evidence="10" id="KW-1185">Reference proteome</keyword>
<evidence type="ECO:0000256" key="4">
    <source>
        <dbReference type="ARBA" id="ARBA00009896"/>
    </source>
</evidence>
<keyword evidence="7" id="KW-0547">Nucleotide-binding</keyword>
<dbReference type="EMBL" id="MLFT02000006">
    <property type="protein sequence ID" value="PHT44906.1"/>
    <property type="molecule type" value="Genomic_DNA"/>
</dbReference>
<dbReference type="PANTHER" id="PTHR33078:SF100">
    <property type="entry name" value="PROTEIN YCF2"/>
    <property type="match status" value="1"/>
</dbReference>
<comment type="similarity">
    <text evidence="4">Belongs to the ycf15 family.</text>
</comment>
<dbReference type="OrthoDB" id="1653389at2759"/>
<dbReference type="SUPFAM" id="SSF52540">
    <property type="entry name" value="P-loop containing nucleoside triphosphate hydrolases"/>
    <property type="match status" value="1"/>
</dbReference>
<gene>
    <name evidence="9" type="ORF">CQW23_14064</name>
</gene>
<evidence type="ECO:0000256" key="1">
    <source>
        <dbReference type="ARBA" id="ARBA00002329"/>
    </source>
</evidence>
<reference evidence="10" key="2">
    <citation type="journal article" date="2017" name="J. Anim. Genet.">
        <title>Multiple reference genome sequences of hot pepper reveal the massive evolution of plant disease resistance genes by retroduplication.</title>
        <authorList>
            <person name="Kim S."/>
            <person name="Park J."/>
            <person name="Yeom S.-I."/>
            <person name="Kim Y.-M."/>
            <person name="Seo E."/>
            <person name="Kim K.-T."/>
            <person name="Kim M.-S."/>
            <person name="Lee J.M."/>
            <person name="Cheong K."/>
            <person name="Shin H.-S."/>
            <person name="Kim S.-B."/>
            <person name="Han K."/>
            <person name="Lee J."/>
            <person name="Park M."/>
            <person name="Lee H.-A."/>
            <person name="Lee H.-Y."/>
            <person name="Lee Y."/>
            <person name="Oh S."/>
            <person name="Lee J.H."/>
            <person name="Choi E."/>
            <person name="Choi E."/>
            <person name="Lee S.E."/>
            <person name="Jeon J."/>
            <person name="Kim H."/>
            <person name="Choi G."/>
            <person name="Song H."/>
            <person name="Lee J."/>
            <person name="Lee S.-C."/>
            <person name="Kwon J.-K."/>
            <person name="Lee H.-Y."/>
            <person name="Koo N."/>
            <person name="Hong Y."/>
            <person name="Kim R.W."/>
            <person name="Kang W.-H."/>
            <person name="Huh J.H."/>
            <person name="Kang B.-C."/>
            <person name="Yang T.-J."/>
            <person name="Lee Y.-H."/>
            <person name="Bennetzen J.L."/>
            <person name="Choi D."/>
        </authorList>
    </citation>
    <scope>NUCLEOTIDE SEQUENCE [LARGE SCALE GENOMIC DNA]</scope>
    <source>
        <strain evidence="10">cv. PBC81</strain>
    </source>
</reference>
<evidence type="ECO:0000256" key="8">
    <source>
        <dbReference type="ARBA" id="ARBA00022840"/>
    </source>
</evidence>
<dbReference type="PANTHER" id="PTHR33078">
    <property type="entry name" value="PROTEIN YCF2-RELATED"/>
    <property type="match status" value="1"/>
</dbReference>
<comment type="similarity">
    <text evidence="3">Belongs to the Ycf2 family.</text>
</comment>
<dbReference type="GO" id="GO:0005524">
    <property type="term" value="F:ATP binding"/>
    <property type="evidence" value="ECO:0007669"/>
    <property type="project" value="UniProtKB-KW"/>
</dbReference>
<dbReference type="Proteomes" id="UP000224567">
    <property type="component" value="Unassembled WGS sequence"/>
</dbReference>
<organism evidence="9 10">
    <name type="scientific">Capsicum baccatum</name>
    <name type="common">Peruvian pepper</name>
    <dbReference type="NCBI Taxonomy" id="33114"/>
    <lineage>
        <taxon>Eukaryota</taxon>
        <taxon>Viridiplantae</taxon>
        <taxon>Streptophyta</taxon>
        <taxon>Embryophyta</taxon>
        <taxon>Tracheophyta</taxon>
        <taxon>Spermatophyta</taxon>
        <taxon>Magnoliopsida</taxon>
        <taxon>eudicotyledons</taxon>
        <taxon>Gunneridae</taxon>
        <taxon>Pentapetalae</taxon>
        <taxon>asterids</taxon>
        <taxon>lamiids</taxon>
        <taxon>Solanales</taxon>
        <taxon>Solanaceae</taxon>
        <taxon>Solanoideae</taxon>
        <taxon>Capsiceae</taxon>
        <taxon>Capsicum</taxon>
    </lineage>
</organism>
<dbReference type="GO" id="GO:0009536">
    <property type="term" value="C:plastid"/>
    <property type="evidence" value="ECO:0007669"/>
    <property type="project" value="UniProtKB-SubCell"/>
</dbReference>
<dbReference type="Gene3D" id="3.40.50.300">
    <property type="entry name" value="P-loop containing nucleotide triphosphate hydrolases"/>
    <property type="match status" value="1"/>
</dbReference>
<protein>
    <recommendedName>
        <fullName evidence="5">Uncharacterized protein ycf15</fullName>
    </recommendedName>
</protein>
<dbReference type="STRING" id="33114.A0A2G2WI29"/>
<evidence type="ECO:0000256" key="5">
    <source>
        <dbReference type="ARBA" id="ARBA00017335"/>
    </source>
</evidence>
<dbReference type="AlphaFoldDB" id="A0A2G2WI29"/>
<comment type="function">
    <text evidence="1">Probable ATPase of unknown function. Its presence in a non-photosynthetic plant (Epifagus virginiana) and experiments in tobacco indicate that it has an essential function which is probably not related to photosynthesis.</text>
</comment>
<dbReference type="InterPro" id="IPR019645">
    <property type="entry name" value="Uncharacterised_Ycf15"/>
</dbReference>
<dbReference type="Gene3D" id="1.10.8.60">
    <property type="match status" value="1"/>
</dbReference>
<evidence type="ECO:0000256" key="3">
    <source>
        <dbReference type="ARBA" id="ARBA00009361"/>
    </source>
</evidence>
<keyword evidence="6" id="KW-0934">Plastid</keyword>
<evidence type="ECO:0000256" key="6">
    <source>
        <dbReference type="ARBA" id="ARBA00022640"/>
    </source>
</evidence>
<comment type="subcellular location">
    <subcellularLocation>
        <location evidence="2">Plastid</location>
    </subcellularLocation>
</comment>
<evidence type="ECO:0000313" key="9">
    <source>
        <dbReference type="EMBL" id="PHT44906.1"/>
    </source>
</evidence>
<keyword evidence="8" id="KW-0067">ATP-binding</keyword>
<comment type="caution">
    <text evidence="9">The sequence shown here is derived from an EMBL/GenBank/DDBJ whole genome shotgun (WGS) entry which is preliminary data.</text>
</comment>
<proteinExistence type="inferred from homology"/>
<reference evidence="9 10" key="1">
    <citation type="journal article" date="2017" name="Genome Biol.">
        <title>New reference genome sequences of hot pepper reveal the massive evolution of plant disease-resistance genes by retroduplication.</title>
        <authorList>
            <person name="Kim S."/>
            <person name="Park J."/>
            <person name="Yeom S.I."/>
            <person name="Kim Y.M."/>
            <person name="Seo E."/>
            <person name="Kim K.T."/>
            <person name="Kim M.S."/>
            <person name="Lee J.M."/>
            <person name="Cheong K."/>
            <person name="Shin H.S."/>
            <person name="Kim S.B."/>
            <person name="Han K."/>
            <person name="Lee J."/>
            <person name="Park M."/>
            <person name="Lee H.A."/>
            <person name="Lee H.Y."/>
            <person name="Lee Y."/>
            <person name="Oh S."/>
            <person name="Lee J.H."/>
            <person name="Choi E."/>
            <person name="Choi E."/>
            <person name="Lee S.E."/>
            <person name="Jeon J."/>
            <person name="Kim H."/>
            <person name="Choi G."/>
            <person name="Song H."/>
            <person name="Lee J."/>
            <person name="Lee S.C."/>
            <person name="Kwon J.K."/>
            <person name="Lee H.Y."/>
            <person name="Koo N."/>
            <person name="Hong Y."/>
            <person name="Kim R.W."/>
            <person name="Kang W.H."/>
            <person name="Huh J.H."/>
            <person name="Kang B.C."/>
            <person name="Yang T.J."/>
            <person name="Lee Y.H."/>
            <person name="Bennetzen J.L."/>
            <person name="Choi D."/>
        </authorList>
    </citation>
    <scope>NUCLEOTIDE SEQUENCE [LARGE SCALE GENOMIC DNA]</scope>
    <source>
        <strain evidence="10">cv. PBC81</strain>
    </source>
</reference>
<dbReference type="InterPro" id="IPR027417">
    <property type="entry name" value="P-loop_NTPase"/>
</dbReference>